<dbReference type="InterPro" id="IPR011006">
    <property type="entry name" value="CheY-like_superfamily"/>
</dbReference>
<comment type="caution">
    <text evidence="1">Lacks conserved residue(s) required for the propagation of feature annotation.</text>
</comment>
<dbReference type="GeneID" id="26659181"/>
<gene>
    <name evidence="4" type="ORF">HHUB_2544</name>
</gene>
<dbReference type="SMART" id="SM00091">
    <property type="entry name" value="PAS"/>
    <property type="match status" value="1"/>
</dbReference>
<sequence length="319" mass="35016">MGELNVLFVSAHQRTRAAAERALPEHAPLTVTALSSAADALDVLSEQAVDCIAVAHAADGTDGLRLLRLVRDTDPAVPVVVYETADADSIASDAISLDVTDYVRDDEEADPLGALAEACHDAAASYRAEQDVAMLNDLARNVYERITDGFFALDRDWRFTYVNSAAEEILEVDADDVIGENVWDAFPGAVGTDFYTEYHRAMAAQEPVTFREHFRPLEKTFEVRAFPSEDGLSVHFRTVVDDEDAQRGDHLIELTNLLSSDLLESIDVLREDLEAARAAGGDSPELASAMESLDRMESLVNYSIRLASERPTPGERERE</sequence>
<dbReference type="PROSITE" id="PS50110">
    <property type="entry name" value="RESPONSE_REGULATORY"/>
    <property type="match status" value="1"/>
</dbReference>
<evidence type="ECO:0000313" key="5">
    <source>
        <dbReference type="Proteomes" id="UP000066737"/>
    </source>
</evidence>
<organism evidence="4 5">
    <name type="scientific">Halobacterium hubeiense</name>
    <dbReference type="NCBI Taxonomy" id="1407499"/>
    <lineage>
        <taxon>Archaea</taxon>
        <taxon>Methanobacteriati</taxon>
        <taxon>Methanobacteriota</taxon>
        <taxon>Stenosarchaea group</taxon>
        <taxon>Halobacteria</taxon>
        <taxon>Halobacteriales</taxon>
        <taxon>Halobacteriaceae</taxon>
        <taxon>Halobacterium</taxon>
    </lineage>
</organism>
<dbReference type="CDD" id="cd00156">
    <property type="entry name" value="REC"/>
    <property type="match status" value="1"/>
</dbReference>
<dbReference type="RefSeq" id="WP_059056981.1">
    <property type="nucleotide sequence ID" value="NZ_LN831302.1"/>
</dbReference>
<accession>A0A0U5H3C1</accession>
<evidence type="ECO:0000313" key="4">
    <source>
        <dbReference type="EMBL" id="CQH57469.1"/>
    </source>
</evidence>
<feature type="domain" description="PAS" evidence="3">
    <location>
        <begin position="135"/>
        <end position="181"/>
    </location>
</feature>
<dbReference type="Proteomes" id="UP000066737">
    <property type="component" value="Chromosome I"/>
</dbReference>
<dbReference type="InterPro" id="IPR001789">
    <property type="entry name" value="Sig_transdc_resp-reg_receiver"/>
</dbReference>
<dbReference type="OrthoDB" id="8127at2157"/>
<dbReference type="Pfam" id="PF08448">
    <property type="entry name" value="PAS_4"/>
    <property type="match status" value="1"/>
</dbReference>
<dbReference type="InterPro" id="IPR035965">
    <property type="entry name" value="PAS-like_dom_sf"/>
</dbReference>
<dbReference type="Gene3D" id="3.30.450.20">
    <property type="entry name" value="PAS domain"/>
    <property type="match status" value="1"/>
</dbReference>
<keyword evidence="5" id="KW-1185">Reference proteome</keyword>
<dbReference type="Gene3D" id="3.40.50.2300">
    <property type="match status" value="1"/>
</dbReference>
<dbReference type="NCBIfam" id="TIGR00229">
    <property type="entry name" value="sensory_box"/>
    <property type="match status" value="1"/>
</dbReference>
<dbReference type="EMBL" id="LN831302">
    <property type="protein sequence ID" value="CQH57469.1"/>
    <property type="molecule type" value="Genomic_DNA"/>
</dbReference>
<dbReference type="GO" id="GO:0000160">
    <property type="term" value="P:phosphorelay signal transduction system"/>
    <property type="evidence" value="ECO:0007669"/>
    <property type="project" value="InterPro"/>
</dbReference>
<dbReference type="Pfam" id="PF00072">
    <property type="entry name" value="Response_reg"/>
    <property type="match status" value="1"/>
</dbReference>
<dbReference type="InterPro" id="IPR000014">
    <property type="entry name" value="PAS"/>
</dbReference>
<dbReference type="SUPFAM" id="SSF55785">
    <property type="entry name" value="PYP-like sensor domain (PAS domain)"/>
    <property type="match status" value="1"/>
</dbReference>
<evidence type="ECO:0000256" key="1">
    <source>
        <dbReference type="PROSITE-ProRule" id="PRU00169"/>
    </source>
</evidence>
<dbReference type="AlphaFoldDB" id="A0A0U5H3C1"/>
<proteinExistence type="predicted"/>
<protein>
    <submittedName>
        <fullName evidence="4">Receiver/sensor box</fullName>
    </submittedName>
</protein>
<dbReference type="SUPFAM" id="SSF52172">
    <property type="entry name" value="CheY-like"/>
    <property type="match status" value="1"/>
</dbReference>
<dbReference type="KEGG" id="hhb:Hhub_2544"/>
<dbReference type="STRING" id="1407499.HHUB_2544"/>
<feature type="domain" description="Response regulatory" evidence="2">
    <location>
        <begin position="5"/>
        <end position="120"/>
    </location>
</feature>
<reference evidence="5" key="1">
    <citation type="journal article" date="2016" name="Environ. Microbiol.">
        <title>The complete genome of a viable archaeum isolated from 123-million-year-old rock salt.</title>
        <authorList>
            <person name="Jaakkola S.T."/>
            <person name="Pfeiffer F."/>
            <person name="Ravantti J.J."/>
            <person name="Guo Q."/>
            <person name="Liu Y."/>
            <person name="Chen X."/>
            <person name="Ma H."/>
            <person name="Yang C."/>
            <person name="Oksanen H.M."/>
            <person name="Bamford D.H."/>
        </authorList>
    </citation>
    <scope>NUCLEOTIDE SEQUENCE</scope>
    <source>
        <strain evidence="5">JI20-1</strain>
    </source>
</reference>
<evidence type="ECO:0000259" key="3">
    <source>
        <dbReference type="PROSITE" id="PS50112"/>
    </source>
</evidence>
<dbReference type="CDD" id="cd00130">
    <property type="entry name" value="PAS"/>
    <property type="match status" value="1"/>
</dbReference>
<dbReference type="PROSITE" id="PS50112">
    <property type="entry name" value="PAS"/>
    <property type="match status" value="1"/>
</dbReference>
<dbReference type="InterPro" id="IPR013656">
    <property type="entry name" value="PAS_4"/>
</dbReference>
<evidence type="ECO:0000259" key="2">
    <source>
        <dbReference type="PROSITE" id="PS50110"/>
    </source>
</evidence>
<name>A0A0U5H3C1_9EURY</name>